<proteinExistence type="predicted"/>
<gene>
    <name evidence="1" type="ORF">KL86APRO_30345</name>
</gene>
<accession>A0A212KMH2</accession>
<dbReference type="InterPro" id="IPR021530">
    <property type="entry name" value="AllH-like"/>
</dbReference>
<dbReference type="EMBL" id="FLUO01000003">
    <property type="protein sequence ID" value="SBW12854.1"/>
    <property type="molecule type" value="Genomic_DNA"/>
</dbReference>
<dbReference type="AlphaFoldDB" id="A0A212KMH2"/>
<evidence type="ECO:0008006" key="2">
    <source>
        <dbReference type="Google" id="ProtNLM"/>
    </source>
</evidence>
<organism evidence="1">
    <name type="scientific">uncultured Alphaproteobacteria bacterium</name>
    <dbReference type="NCBI Taxonomy" id="91750"/>
    <lineage>
        <taxon>Bacteria</taxon>
        <taxon>Pseudomonadati</taxon>
        <taxon>Pseudomonadota</taxon>
        <taxon>Alphaproteobacteria</taxon>
        <taxon>environmental samples</taxon>
    </lineage>
</organism>
<evidence type="ECO:0000313" key="1">
    <source>
        <dbReference type="EMBL" id="SBW12854.1"/>
    </source>
</evidence>
<dbReference type="Pfam" id="PF11392">
    <property type="entry name" value="AllH"/>
    <property type="match status" value="1"/>
</dbReference>
<reference evidence="1" key="1">
    <citation type="submission" date="2016-04" db="EMBL/GenBank/DDBJ databases">
        <authorList>
            <person name="Evans L.H."/>
            <person name="Alamgir A."/>
            <person name="Owens N."/>
            <person name="Weber N.D."/>
            <person name="Virtaneva K."/>
            <person name="Barbian K."/>
            <person name="Babar A."/>
            <person name="Rosenke K."/>
        </authorList>
    </citation>
    <scope>NUCLEOTIDE SEQUENCE</scope>
    <source>
        <strain evidence="1">86</strain>
    </source>
</reference>
<name>A0A212KMH2_9PROT</name>
<sequence>MRRLPAATVGAAAHRLLARGGAGRVVAAFRRSLYVDLDGGLICVGPPEFGPGPLHLLAPTDEAWGELAVAGARVRACRSGLVVGTLACDVRGLVPWSPPPPPYPGGLSAGLAGLRAEATRRKPPGLGACIAPLCAGALPPRGDPVVARAASAAAALMDWVRGGGREDPPRAAETLLGLGPGLTPSGDDFLGGFLVALRRLGAADLAGRLAAAVMPRAAAATNTISAALLAAAAEGGVSAALIAACDAIAGGGRGLGPRLDRVAAIGHSSGWDCLAGMTAAAVAVRQRRAHAPPTLG</sequence>
<protein>
    <recommendedName>
        <fullName evidence="2">DUF2877 domain-containing protein</fullName>
    </recommendedName>
</protein>